<evidence type="ECO:0000313" key="1">
    <source>
        <dbReference type="EMBL" id="SDM29555.1"/>
    </source>
</evidence>
<dbReference type="GO" id="GO:0016787">
    <property type="term" value="F:hydrolase activity"/>
    <property type="evidence" value="ECO:0007669"/>
    <property type="project" value="UniProtKB-KW"/>
</dbReference>
<sequence>MIEVWRGNVNAWECDELGHMNVKFYLTKASEALAGLAAQSGLNEIHRADANATLLPTALHIRFLAEAHPGAPLVIEAGWTALSETGCSAVFIMRHGGTGKPAASFRIDLAHVSPRDGRAFPWPGHFAERLQNRMVTAPDFALPRGLAETRSSPSASLQRADALGLAHVGQGRFTPDEVDVFGRMRTEVLLGRISDSVVNFKDAFPEEWAFHQGEAEGRIGSALLECRILPRRWPRAGDGYLVRSGLKSFGPKVRNLVHWVLDPATGKPWWTMEGIAAPMDLDARKIIDLPDAVRAGLEQACIAGIEA</sequence>
<protein>
    <submittedName>
        <fullName evidence="1">Acyl-CoA thioester hydrolase</fullName>
    </submittedName>
</protein>
<accession>A0A1G9S479</accession>
<keyword evidence="2" id="KW-1185">Reference proteome</keyword>
<dbReference type="EMBL" id="FNHG01000008">
    <property type="protein sequence ID" value="SDM29555.1"/>
    <property type="molecule type" value="Genomic_DNA"/>
</dbReference>
<dbReference type="STRING" id="144026.SAMN04488568_10881"/>
<dbReference type="InterPro" id="IPR029069">
    <property type="entry name" value="HotDog_dom_sf"/>
</dbReference>
<name>A0A1G9S479_9PROT</name>
<dbReference type="Gene3D" id="3.10.129.10">
    <property type="entry name" value="Hotdog Thioesterase"/>
    <property type="match status" value="2"/>
</dbReference>
<reference evidence="1 2" key="1">
    <citation type="submission" date="2016-10" db="EMBL/GenBank/DDBJ databases">
        <authorList>
            <person name="de Groot N.N."/>
        </authorList>
    </citation>
    <scope>NUCLEOTIDE SEQUENCE [LARGE SCALE GENOMIC DNA]</scope>
    <source>
        <strain evidence="1 2">DSM 16077</strain>
    </source>
</reference>
<dbReference type="SUPFAM" id="SSF54637">
    <property type="entry name" value="Thioesterase/thiol ester dehydrase-isomerase"/>
    <property type="match status" value="2"/>
</dbReference>
<proteinExistence type="predicted"/>
<dbReference type="RefSeq" id="WP_091769619.1">
    <property type="nucleotide sequence ID" value="NZ_FNHG01000008.1"/>
</dbReference>
<organism evidence="1 2">
    <name type="scientific">Maricaulis salignorans</name>
    <dbReference type="NCBI Taxonomy" id="144026"/>
    <lineage>
        <taxon>Bacteria</taxon>
        <taxon>Pseudomonadati</taxon>
        <taxon>Pseudomonadota</taxon>
        <taxon>Alphaproteobacteria</taxon>
        <taxon>Maricaulales</taxon>
        <taxon>Maricaulaceae</taxon>
        <taxon>Maricaulis</taxon>
    </lineage>
</organism>
<gene>
    <name evidence="1" type="ORF">SAMN04488568_10881</name>
</gene>
<dbReference type="CDD" id="cd00586">
    <property type="entry name" value="4HBT"/>
    <property type="match status" value="1"/>
</dbReference>
<keyword evidence="1" id="KW-0378">Hydrolase</keyword>
<dbReference type="Proteomes" id="UP000199759">
    <property type="component" value="Unassembled WGS sequence"/>
</dbReference>
<dbReference type="Pfam" id="PF13279">
    <property type="entry name" value="4HBT_2"/>
    <property type="match status" value="2"/>
</dbReference>
<dbReference type="OrthoDB" id="7597365at2"/>
<dbReference type="AlphaFoldDB" id="A0A1G9S479"/>
<evidence type="ECO:0000313" key="2">
    <source>
        <dbReference type="Proteomes" id="UP000199759"/>
    </source>
</evidence>